<feature type="compositionally biased region" description="Low complexity" evidence="1">
    <location>
        <begin position="298"/>
        <end position="313"/>
    </location>
</feature>
<keyword evidence="2" id="KW-0472">Membrane</keyword>
<feature type="region of interest" description="Disordered" evidence="1">
    <location>
        <begin position="283"/>
        <end position="355"/>
    </location>
</feature>
<feature type="compositionally biased region" description="Basic and acidic residues" evidence="1">
    <location>
        <begin position="148"/>
        <end position="159"/>
    </location>
</feature>
<keyword evidence="2" id="KW-0812">Transmembrane</keyword>
<keyword evidence="4" id="KW-1185">Reference proteome</keyword>
<name>A0ABT1CL20_9HYPH</name>
<dbReference type="RefSeq" id="WP_252914396.1">
    <property type="nucleotide sequence ID" value="NZ_JAAAML010000001.1"/>
</dbReference>
<feature type="region of interest" description="Disordered" evidence="1">
    <location>
        <begin position="65"/>
        <end position="242"/>
    </location>
</feature>
<evidence type="ECO:0000256" key="1">
    <source>
        <dbReference type="SAM" id="MobiDB-lite"/>
    </source>
</evidence>
<evidence type="ECO:0000313" key="4">
    <source>
        <dbReference type="Proteomes" id="UP001320715"/>
    </source>
</evidence>
<accession>A0ABT1CL20</accession>
<dbReference type="Proteomes" id="UP001320715">
    <property type="component" value="Unassembled WGS sequence"/>
</dbReference>
<evidence type="ECO:0000313" key="3">
    <source>
        <dbReference type="EMBL" id="MCO6406901.1"/>
    </source>
</evidence>
<feature type="transmembrane region" description="Helical" evidence="2">
    <location>
        <begin position="246"/>
        <end position="267"/>
    </location>
</feature>
<reference evidence="3 4" key="1">
    <citation type="submission" date="2020-01" db="EMBL/GenBank/DDBJ databases">
        <title>Genomes of bacteria type strains.</title>
        <authorList>
            <person name="Chen J."/>
            <person name="Zhu S."/>
            <person name="Yang J."/>
        </authorList>
    </citation>
    <scope>NUCLEOTIDE SEQUENCE [LARGE SCALE GENOMIC DNA]</scope>
    <source>
        <strain evidence="3 4">DSM 16655</strain>
    </source>
</reference>
<evidence type="ECO:0000256" key="2">
    <source>
        <dbReference type="SAM" id="Phobius"/>
    </source>
</evidence>
<protein>
    <recommendedName>
        <fullName evidence="5">Transcriptional regulator</fullName>
    </recommendedName>
</protein>
<feature type="compositionally biased region" description="Pro residues" evidence="1">
    <location>
        <begin position="173"/>
        <end position="187"/>
    </location>
</feature>
<feature type="compositionally biased region" description="Pro residues" evidence="1">
    <location>
        <begin position="102"/>
        <end position="140"/>
    </location>
</feature>
<feature type="compositionally biased region" description="Low complexity" evidence="1">
    <location>
        <begin position="232"/>
        <end position="242"/>
    </location>
</feature>
<comment type="caution">
    <text evidence="3">The sequence shown here is derived from an EMBL/GenBank/DDBJ whole genome shotgun (WGS) entry which is preliminary data.</text>
</comment>
<gene>
    <name evidence="3" type="ORF">GTW23_01840</name>
</gene>
<evidence type="ECO:0008006" key="5">
    <source>
        <dbReference type="Google" id="ProtNLM"/>
    </source>
</evidence>
<proteinExistence type="predicted"/>
<dbReference type="EMBL" id="JAAAML010000001">
    <property type="protein sequence ID" value="MCO6406901.1"/>
    <property type="molecule type" value="Genomic_DNA"/>
</dbReference>
<feature type="compositionally biased region" description="Acidic residues" evidence="1">
    <location>
        <begin position="287"/>
        <end position="297"/>
    </location>
</feature>
<keyword evidence="2" id="KW-1133">Transmembrane helix</keyword>
<sequence length="576" mass="61012">MADFVAVIRKAVDSLPSNTPENRAKVYDKARAAIRRQLEAINPPPSDEVIARQLDKLGAAIDEVESEHAEALPADENEADALMAELESMVEKSPVVTEPEPKPAPAPKPEPKPAPQPVAPPPPPVAPEPAPEPEPVAPPVHEPEDEIYPDRAEPSRSYEDAPAYDPLNEPYPELEPGPQPEPEPVYPREPAYTPEPAYVPAPEPARRPADLVDEAHDEVFGLDDSPRRDAPASAGRASGKSGRGGSLLAILLIVIFAAAVAAGGFLYKDTVLALFGSTTAETPVASEDAEPAAEETAAETPAPAQETAPVETALTEEAVPAEDGKFTQRLNPDGSETDAGPAPGPAGSDAVEGRSVAELTDPAPADEGVAEAATADAAVAPEDATAPDAQPLGVQQKMILYEERLGQQQLEVKPGTVVWTLVSEPSGDGPDEQVIRGEINNPEKGLSALLTIKRNTDPSLPASHLVEIVFALPAEFDGGSIDQLQRIALKQTEADQGTPLIAVPAKITQDFYMVALNDLEEARSTNVELLRDRSWIDIPVVYANGRQALITLEKGTSGTEVFNQALDAWARAEPQN</sequence>
<feature type="compositionally biased region" description="Basic and acidic residues" evidence="1">
    <location>
        <begin position="204"/>
        <end position="230"/>
    </location>
</feature>
<organism evidence="3 4">
    <name type="scientific">Hoeflea alexandrii</name>
    <dbReference type="NCBI Taxonomy" id="288436"/>
    <lineage>
        <taxon>Bacteria</taxon>
        <taxon>Pseudomonadati</taxon>
        <taxon>Pseudomonadota</taxon>
        <taxon>Alphaproteobacteria</taxon>
        <taxon>Hyphomicrobiales</taxon>
        <taxon>Rhizobiaceae</taxon>
        <taxon>Hoeflea</taxon>
    </lineage>
</organism>